<feature type="transmembrane region" description="Helical" evidence="5">
    <location>
        <begin position="129"/>
        <end position="145"/>
    </location>
</feature>
<dbReference type="EMBL" id="FPAA01000001">
    <property type="protein sequence ID" value="SFS30625.1"/>
    <property type="molecule type" value="Genomic_DNA"/>
</dbReference>
<dbReference type="AlphaFoldDB" id="A0A1I6NRX8"/>
<feature type="transmembrane region" description="Helical" evidence="5">
    <location>
        <begin position="253"/>
        <end position="279"/>
    </location>
</feature>
<feature type="transmembrane region" description="Helical" evidence="5">
    <location>
        <begin position="98"/>
        <end position="117"/>
    </location>
</feature>
<evidence type="ECO:0000256" key="4">
    <source>
        <dbReference type="ARBA" id="ARBA00023136"/>
    </source>
</evidence>
<keyword evidence="2 5" id="KW-0812">Transmembrane</keyword>
<evidence type="ECO:0000256" key="3">
    <source>
        <dbReference type="ARBA" id="ARBA00022989"/>
    </source>
</evidence>
<keyword evidence="4 5" id="KW-0472">Membrane</keyword>
<dbReference type="PANTHER" id="PTHR39535:SF2">
    <property type="entry name" value="HTTM DOMAIN-CONTAINING PROTEIN"/>
    <property type="match status" value="1"/>
</dbReference>
<gene>
    <name evidence="7" type="ORF">SAMN05444972_10167</name>
</gene>
<dbReference type="InterPro" id="IPR011020">
    <property type="entry name" value="HTTM-like"/>
</dbReference>
<reference evidence="8" key="1">
    <citation type="submission" date="2016-10" db="EMBL/GenBank/DDBJ databases">
        <authorList>
            <person name="Varghese N."/>
            <person name="Submissions S."/>
        </authorList>
    </citation>
    <scope>NUCLEOTIDE SEQUENCE [LARGE SCALE GENOMIC DNA]</scope>
    <source>
        <strain evidence="8">DSM 45789</strain>
    </source>
</reference>
<accession>A0A1I6NRX8</accession>
<sequence length="319" mass="37495">MKRVEEFLTTPHLLIGTSLLRVGFGLGLLYLYLYHMSERHLLWGSFGLWPTGPFLEGANVRGVYTLFQWFDSPWFLEGVYFGGILATLLFTIGYRTRLFSIITFVIFWSFYFRNPFITNGGENILRLEMFYLLFANAGAYFSVDHSRKKQRRRLAKAHRLFPYQAALHNFAVAAIALQLLFMYFTAGMYKVMGSMWQNGTAVYYAMRVQDYVWPGISEIVWSSEGLILFLTYSSVLFQIAFPFLLLNRYTKYFAVFGAMFFHLGVGLLMNLMLFSWYMISCEFILLTDRDYRRIREWLRRITHKKKKTAPDQDDVLHPS</sequence>
<feature type="domain" description="HTTM-like" evidence="6">
    <location>
        <begin position="9"/>
        <end position="290"/>
    </location>
</feature>
<feature type="transmembrane region" description="Helical" evidence="5">
    <location>
        <begin position="74"/>
        <end position="91"/>
    </location>
</feature>
<evidence type="ECO:0000256" key="1">
    <source>
        <dbReference type="ARBA" id="ARBA00004127"/>
    </source>
</evidence>
<dbReference type="SMART" id="SM00752">
    <property type="entry name" value="HTTM"/>
    <property type="match status" value="1"/>
</dbReference>
<feature type="transmembrane region" description="Helical" evidence="5">
    <location>
        <begin position="166"/>
        <end position="186"/>
    </location>
</feature>
<feature type="transmembrane region" description="Helical" evidence="5">
    <location>
        <begin position="226"/>
        <end position="246"/>
    </location>
</feature>
<protein>
    <submittedName>
        <fullName evidence="7">Vitamin K-dependent gamma-carboxylase</fullName>
    </submittedName>
</protein>
<proteinExistence type="predicted"/>
<keyword evidence="8" id="KW-1185">Reference proteome</keyword>
<keyword evidence="3 5" id="KW-1133">Transmembrane helix</keyword>
<dbReference type="Proteomes" id="UP000198660">
    <property type="component" value="Unassembled WGS sequence"/>
</dbReference>
<name>A0A1I6NRX8_9BACL</name>
<evidence type="ECO:0000256" key="5">
    <source>
        <dbReference type="SAM" id="Phobius"/>
    </source>
</evidence>
<evidence type="ECO:0000313" key="7">
    <source>
        <dbReference type="EMBL" id="SFS30625.1"/>
    </source>
</evidence>
<feature type="transmembrane region" description="Helical" evidence="5">
    <location>
        <begin position="12"/>
        <end position="33"/>
    </location>
</feature>
<evidence type="ECO:0000256" key="2">
    <source>
        <dbReference type="ARBA" id="ARBA00022692"/>
    </source>
</evidence>
<dbReference type="OrthoDB" id="1260738at2"/>
<comment type="subcellular location">
    <subcellularLocation>
        <location evidence="1">Endomembrane system</location>
        <topology evidence="1">Multi-pass membrane protein</topology>
    </subcellularLocation>
</comment>
<dbReference type="InterPro" id="IPR053934">
    <property type="entry name" value="HTTM_dom"/>
</dbReference>
<dbReference type="PANTHER" id="PTHR39535">
    <property type="entry name" value="SPORULATION-DELAYING PROTEIN SDPB"/>
    <property type="match status" value="1"/>
</dbReference>
<organism evidence="7 8">
    <name type="scientific">Marininema halotolerans</name>
    <dbReference type="NCBI Taxonomy" id="1155944"/>
    <lineage>
        <taxon>Bacteria</taxon>
        <taxon>Bacillati</taxon>
        <taxon>Bacillota</taxon>
        <taxon>Bacilli</taxon>
        <taxon>Bacillales</taxon>
        <taxon>Thermoactinomycetaceae</taxon>
        <taxon>Marininema</taxon>
    </lineage>
</organism>
<evidence type="ECO:0000313" key="8">
    <source>
        <dbReference type="Proteomes" id="UP000198660"/>
    </source>
</evidence>
<dbReference type="RefSeq" id="WP_091832151.1">
    <property type="nucleotide sequence ID" value="NZ_FPAA01000001.1"/>
</dbReference>
<dbReference type="Pfam" id="PF05090">
    <property type="entry name" value="HTTM"/>
    <property type="match status" value="1"/>
</dbReference>
<evidence type="ECO:0000259" key="6">
    <source>
        <dbReference type="SMART" id="SM00752"/>
    </source>
</evidence>
<dbReference type="GO" id="GO:0012505">
    <property type="term" value="C:endomembrane system"/>
    <property type="evidence" value="ECO:0007669"/>
    <property type="project" value="UniProtKB-SubCell"/>
</dbReference>
<dbReference type="InterPro" id="IPR052964">
    <property type="entry name" value="Sporulation_signal_mat"/>
</dbReference>